<feature type="region of interest" description="Disordered" evidence="1">
    <location>
        <begin position="23"/>
        <end position="70"/>
    </location>
</feature>
<evidence type="ECO:0000256" key="2">
    <source>
        <dbReference type="SAM" id="SignalP"/>
    </source>
</evidence>
<accession>A0ABZ0TQD2</accession>
<dbReference type="RefSeq" id="WP_321563788.1">
    <property type="nucleotide sequence ID" value="NZ_CP139558.1"/>
</dbReference>
<evidence type="ECO:0000313" key="3">
    <source>
        <dbReference type="EMBL" id="WPU94672.1"/>
    </source>
</evidence>
<feature type="signal peptide" evidence="2">
    <location>
        <begin position="1"/>
        <end position="19"/>
    </location>
</feature>
<name>A0ABZ0TQD2_9SPHI</name>
<sequence>MKTLSLLFLLVMLSLVLKAQHNGDKPSTNIEMKGVTVERSPARQITEKPGNPGPKDPQPNNTLKGVSNPPAIPVVPKAPVGASEITISWIKQMQIHLKATTRIKALIMANPMLDVLTGNPVELALSISLMVTNGDLEEIPQTFKQLDDITKAALEKDAMGAKLEIEREIHEKSEKGENTDQLKKEEQFWEKIEKSAFNTIINKPNISSTSIAYTSGKCIGEIKSDVFDEISKSFGIKFFLSAHIENGMSKDLKLYAELKYSQDSIFSTKDEVLPQHRYFISKRVISTMPHFSYTSDSGNYIFIPFSDLKLVGGSKTFFKGRITIYCYNDLIGKTDWKDFTYIPPFLFGN</sequence>
<evidence type="ECO:0000256" key="1">
    <source>
        <dbReference type="SAM" id="MobiDB-lite"/>
    </source>
</evidence>
<dbReference type="Proteomes" id="UP001324380">
    <property type="component" value="Chromosome"/>
</dbReference>
<keyword evidence="2" id="KW-0732">Signal</keyword>
<organism evidence="3 4">
    <name type="scientific">Mucilaginibacter sabulilitoris</name>
    <dbReference type="NCBI Taxonomy" id="1173583"/>
    <lineage>
        <taxon>Bacteria</taxon>
        <taxon>Pseudomonadati</taxon>
        <taxon>Bacteroidota</taxon>
        <taxon>Sphingobacteriia</taxon>
        <taxon>Sphingobacteriales</taxon>
        <taxon>Sphingobacteriaceae</taxon>
        <taxon>Mucilaginibacter</taxon>
    </lineage>
</organism>
<protein>
    <submittedName>
        <fullName evidence="3">Uncharacterized protein</fullName>
    </submittedName>
</protein>
<gene>
    <name evidence="3" type="ORF">SNE25_03950</name>
</gene>
<keyword evidence="4" id="KW-1185">Reference proteome</keyword>
<evidence type="ECO:0000313" key="4">
    <source>
        <dbReference type="Proteomes" id="UP001324380"/>
    </source>
</evidence>
<proteinExistence type="predicted"/>
<reference evidence="3 4" key="1">
    <citation type="submission" date="2023-11" db="EMBL/GenBank/DDBJ databases">
        <title>Analysis of the Genomes of Mucilaginibacter gossypii cycad 4 and M. sabulilitoris SNA2: microbes with the potential for plant growth promotion.</title>
        <authorList>
            <person name="Hirsch A.M."/>
            <person name="Humm E."/>
            <person name="Rubbi M."/>
            <person name="Del Vecchio G."/>
            <person name="Ha S.M."/>
            <person name="Pellegrini M."/>
            <person name="Gunsalus R.P."/>
        </authorList>
    </citation>
    <scope>NUCLEOTIDE SEQUENCE [LARGE SCALE GENOMIC DNA]</scope>
    <source>
        <strain evidence="3 4">SNA2</strain>
    </source>
</reference>
<dbReference type="EMBL" id="CP139558">
    <property type="protein sequence ID" value="WPU94672.1"/>
    <property type="molecule type" value="Genomic_DNA"/>
</dbReference>
<feature type="chain" id="PRO_5047038761" evidence="2">
    <location>
        <begin position="20"/>
        <end position="349"/>
    </location>
</feature>